<name>A0ABQ5XEJ2_9GAMM</name>
<dbReference type="EMBL" id="BSOA01000036">
    <property type="protein sequence ID" value="GLQ89513.1"/>
    <property type="molecule type" value="Genomic_DNA"/>
</dbReference>
<reference evidence="3" key="1">
    <citation type="journal article" date="2019" name="Int. J. Syst. Evol. Microbiol.">
        <title>The Global Catalogue of Microorganisms (GCM) 10K type strain sequencing project: providing services to taxonomists for standard genome sequencing and annotation.</title>
        <authorList>
            <consortium name="The Broad Institute Genomics Platform"/>
            <consortium name="The Broad Institute Genome Sequencing Center for Infectious Disease"/>
            <person name="Wu L."/>
            <person name="Ma J."/>
        </authorList>
    </citation>
    <scope>NUCLEOTIDE SEQUENCE [LARGE SCALE GENOMIC DNA]</scope>
    <source>
        <strain evidence="3">NBRC 111981</strain>
    </source>
</reference>
<evidence type="ECO:0000313" key="2">
    <source>
        <dbReference type="EMBL" id="GLQ89513.1"/>
    </source>
</evidence>
<evidence type="ECO:0000313" key="3">
    <source>
        <dbReference type="Proteomes" id="UP001156627"/>
    </source>
</evidence>
<sequence>MIFGVWDMERATSLATAWYVKGTPQGPGPGQTTRPTLVASAPPNSSFRLGGACNPPIVAFSGSGRKREDQATGSRPWPGLPAASQLPGPVYRYDAPPLVS</sequence>
<keyword evidence="3" id="KW-1185">Reference proteome</keyword>
<proteinExistence type="predicted"/>
<feature type="region of interest" description="Disordered" evidence="1">
    <location>
        <begin position="60"/>
        <end position="88"/>
    </location>
</feature>
<evidence type="ECO:0000256" key="1">
    <source>
        <dbReference type="SAM" id="MobiDB-lite"/>
    </source>
</evidence>
<protein>
    <submittedName>
        <fullName evidence="2">Uncharacterized protein</fullName>
    </submittedName>
</protein>
<gene>
    <name evidence="2" type="ORF">GCM10007898_30870</name>
</gene>
<comment type="caution">
    <text evidence="2">The sequence shown here is derived from an EMBL/GenBank/DDBJ whole genome shotgun (WGS) entry which is preliminary data.</text>
</comment>
<dbReference type="Proteomes" id="UP001156627">
    <property type="component" value="Unassembled WGS sequence"/>
</dbReference>
<accession>A0ABQ5XEJ2</accession>
<organism evidence="2 3">
    <name type="scientific">Dyella flagellata</name>
    <dbReference type="NCBI Taxonomy" id="1867833"/>
    <lineage>
        <taxon>Bacteria</taxon>
        <taxon>Pseudomonadati</taxon>
        <taxon>Pseudomonadota</taxon>
        <taxon>Gammaproteobacteria</taxon>
        <taxon>Lysobacterales</taxon>
        <taxon>Rhodanobacteraceae</taxon>
        <taxon>Dyella</taxon>
    </lineage>
</organism>